<evidence type="ECO:0008006" key="2">
    <source>
        <dbReference type="Google" id="ProtNLM"/>
    </source>
</evidence>
<organism evidence="1">
    <name type="scientific">marine sediment metagenome</name>
    <dbReference type="NCBI Taxonomy" id="412755"/>
    <lineage>
        <taxon>unclassified sequences</taxon>
        <taxon>metagenomes</taxon>
        <taxon>ecological metagenomes</taxon>
    </lineage>
</organism>
<reference evidence="1" key="1">
    <citation type="journal article" date="2014" name="Front. Microbiol.">
        <title>High frequency of phylogenetically diverse reductive dehalogenase-homologous genes in deep subseafloor sedimentary metagenomes.</title>
        <authorList>
            <person name="Kawai M."/>
            <person name="Futagami T."/>
            <person name="Toyoda A."/>
            <person name="Takaki Y."/>
            <person name="Nishi S."/>
            <person name="Hori S."/>
            <person name="Arai W."/>
            <person name="Tsubouchi T."/>
            <person name="Morono Y."/>
            <person name="Uchiyama I."/>
            <person name="Ito T."/>
            <person name="Fujiyama A."/>
            <person name="Inagaki F."/>
            <person name="Takami H."/>
        </authorList>
    </citation>
    <scope>NUCLEOTIDE SEQUENCE</scope>
    <source>
        <strain evidence="1">Expedition CK06-06</strain>
    </source>
</reference>
<accession>X1RNS8</accession>
<dbReference type="Gene3D" id="2.60.120.40">
    <property type="match status" value="1"/>
</dbReference>
<dbReference type="SUPFAM" id="SSF49842">
    <property type="entry name" value="TNF-like"/>
    <property type="match status" value="1"/>
</dbReference>
<dbReference type="InterPro" id="IPR008983">
    <property type="entry name" value="Tumour_necrosis_fac-like_dom"/>
</dbReference>
<dbReference type="AlphaFoldDB" id="X1RNS8"/>
<protein>
    <recommendedName>
        <fullName evidence="2">C1q domain-containing protein</fullName>
    </recommendedName>
</protein>
<comment type="caution">
    <text evidence="1">The sequence shown here is derived from an EMBL/GenBank/DDBJ whole genome shotgun (WGS) entry which is preliminary data.</text>
</comment>
<sequence>MGFGDKPYFEGARVYHDADQAIPISTDTILSFNSQRYDTDSIHDPVTNNSRLSCKTAGKYIITLNVTWQQDPVGVSMAMEILLNGSTLIARTWDRTVGSADGYGQVLTTLYDLSVDDYVEARVFQTSPSILNIESRANCSPEFMMQRIG</sequence>
<gene>
    <name evidence="1" type="ORF">S12H4_00366</name>
</gene>
<name>X1RNS8_9ZZZZ</name>
<evidence type="ECO:0000313" key="1">
    <source>
        <dbReference type="EMBL" id="GAI68621.1"/>
    </source>
</evidence>
<dbReference type="EMBL" id="BARW01000037">
    <property type="protein sequence ID" value="GAI68621.1"/>
    <property type="molecule type" value="Genomic_DNA"/>
</dbReference>
<proteinExistence type="predicted"/>